<dbReference type="AlphaFoldDB" id="A0A1T5JSV6"/>
<feature type="transmembrane region" description="Helical" evidence="7">
    <location>
        <begin position="275"/>
        <end position="295"/>
    </location>
</feature>
<feature type="transmembrane region" description="Helical" evidence="7">
    <location>
        <begin position="392"/>
        <end position="411"/>
    </location>
</feature>
<feature type="transmembrane region" description="Helical" evidence="7">
    <location>
        <begin position="132"/>
        <end position="154"/>
    </location>
</feature>
<feature type="transmembrane region" description="Helical" evidence="7">
    <location>
        <begin position="196"/>
        <end position="214"/>
    </location>
</feature>
<evidence type="ECO:0000259" key="8">
    <source>
        <dbReference type="PROSITE" id="PS50850"/>
    </source>
</evidence>
<sequence>MGAELVDVTGESSALPGAASGATSGPRSKPGRVPREKLPRDVLVLGVVAFFVMVGFGVVVPVLPVYVRSFGVGYVEVGAVVSAFAVMRLVANPFVGKLMDWAGERTILASGIGIVALSSGLVGLAHTYPQVLLLRGAGGIGSAMFSVAAMTLLLSSTSPKLRGRAVGFYQGGFLIGGMAGPAVGGLLATVSLTAPFFFYAVTLAIAGLVGLFLLSGRKRAEVDAAAEVIPLGRVIRDRRFQVACLSNLAQGWSAMGVRGALIPVLVVEALHQEPAWTGIAFAVAAVAQTIALAPAGRFVDTVGRKPAIVGAFAVGAVTMMAIPFVTSLWLLIVLLCVYGVAAAFMGTAPAAAVGDAAGARGGKPVALFQAFSDAGAIAGPLVAGLLLDLYSFPAAFASAFVIMAAAALFALRMPSDRVKPVTAS</sequence>
<dbReference type="Pfam" id="PF07690">
    <property type="entry name" value="MFS_1"/>
    <property type="match status" value="2"/>
</dbReference>
<feature type="transmembrane region" description="Helical" evidence="7">
    <location>
        <begin position="365"/>
        <end position="386"/>
    </location>
</feature>
<dbReference type="InterPro" id="IPR001958">
    <property type="entry name" value="Tet-R_TetA/multi-R_MdtG-like"/>
</dbReference>
<gene>
    <name evidence="9" type="ORF">SAMN06309945_1830</name>
</gene>
<name>A0A1T5JSV6_9MICO</name>
<dbReference type="CDD" id="cd17325">
    <property type="entry name" value="MFS_MdtG_SLC18_like"/>
    <property type="match status" value="1"/>
</dbReference>
<dbReference type="InterPro" id="IPR011701">
    <property type="entry name" value="MFS"/>
</dbReference>
<evidence type="ECO:0000313" key="10">
    <source>
        <dbReference type="Proteomes" id="UP000190857"/>
    </source>
</evidence>
<comment type="subcellular location">
    <subcellularLocation>
        <location evidence="1">Cell membrane</location>
        <topology evidence="1">Multi-pass membrane protein</topology>
    </subcellularLocation>
</comment>
<dbReference type="SUPFAM" id="SSF103473">
    <property type="entry name" value="MFS general substrate transporter"/>
    <property type="match status" value="1"/>
</dbReference>
<dbReference type="InterPro" id="IPR020846">
    <property type="entry name" value="MFS_dom"/>
</dbReference>
<proteinExistence type="predicted"/>
<feature type="transmembrane region" description="Helical" evidence="7">
    <location>
        <begin position="42"/>
        <end position="67"/>
    </location>
</feature>
<feature type="domain" description="Major facilitator superfamily (MFS) profile" evidence="8">
    <location>
        <begin position="41"/>
        <end position="418"/>
    </location>
</feature>
<dbReference type="GO" id="GO:0005886">
    <property type="term" value="C:plasma membrane"/>
    <property type="evidence" value="ECO:0007669"/>
    <property type="project" value="UniProtKB-SubCell"/>
</dbReference>
<feature type="transmembrane region" description="Helical" evidence="7">
    <location>
        <begin position="166"/>
        <end position="190"/>
    </location>
</feature>
<feature type="transmembrane region" description="Helical" evidence="7">
    <location>
        <begin position="107"/>
        <end position="126"/>
    </location>
</feature>
<dbReference type="GO" id="GO:0022857">
    <property type="term" value="F:transmembrane transporter activity"/>
    <property type="evidence" value="ECO:0007669"/>
    <property type="project" value="InterPro"/>
</dbReference>
<feature type="region of interest" description="Disordered" evidence="6">
    <location>
        <begin position="1"/>
        <end position="34"/>
    </location>
</feature>
<dbReference type="PROSITE" id="PS50850">
    <property type="entry name" value="MFS"/>
    <property type="match status" value="1"/>
</dbReference>
<feature type="transmembrane region" description="Helical" evidence="7">
    <location>
        <begin position="242"/>
        <end position="263"/>
    </location>
</feature>
<protein>
    <submittedName>
        <fullName evidence="9">Predicted arabinose efflux permease, MFS family</fullName>
    </submittedName>
</protein>
<feature type="transmembrane region" description="Helical" evidence="7">
    <location>
        <begin position="307"/>
        <end position="325"/>
    </location>
</feature>
<evidence type="ECO:0000256" key="3">
    <source>
        <dbReference type="ARBA" id="ARBA00022692"/>
    </source>
</evidence>
<evidence type="ECO:0000256" key="1">
    <source>
        <dbReference type="ARBA" id="ARBA00004651"/>
    </source>
</evidence>
<keyword evidence="5 7" id="KW-0472">Membrane</keyword>
<evidence type="ECO:0000256" key="7">
    <source>
        <dbReference type="SAM" id="Phobius"/>
    </source>
</evidence>
<evidence type="ECO:0000313" key="9">
    <source>
        <dbReference type="EMBL" id="SKC54460.1"/>
    </source>
</evidence>
<feature type="transmembrane region" description="Helical" evidence="7">
    <location>
        <begin position="331"/>
        <end position="353"/>
    </location>
</feature>
<keyword evidence="3 7" id="KW-0812">Transmembrane</keyword>
<organism evidence="9 10">
    <name type="scientific">Okibacterium fritillariae</name>
    <dbReference type="NCBI Taxonomy" id="123320"/>
    <lineage>
        <taxon>Bacteria</taxon>
        <taxon>Bacillati</taxon>
        <taxon>Actinomycetota</taxon>
        <taxon>Actinomycetes</taxon>
        <taxon>Micrococcales</taxon>
        <taxon>Microbacteriaceae</taxon>
        <taxon>Okibacterium</taxon>
    </lineage>
</organism>
<dbReference type="STRING" id="123320.SAMN06309945_1830"/>
<dbReference type="Gene3D" id="1.20.1250.20">
    <property type="entry name" value="MFS general substrate transporter like domains"/>
    <property type="match status" value="2"/>
</dbReference>
<dbReference type="Proteomes" id="UP000190857">
    <property type="component" value="Unassembled WGS sequence"/>
</dbReference>
<evidence type="ECO:0000256" key="5">
    <source>
        <dbReference type="ARBA" id="ARBA00023136"/>
    </source>
</evidence>
<dbReference type="EMBL" id="FUZP01000001">
    <property type="protein sequence ID" value="SKC54460.1"/>
    <property type="molecule type" value="Genomic_DNA"/>
</dbReference>
<dbReference type="PRINTS" id="PR01035">
    <property type="entry name" value="TCRTETA"/>
</dbReference>
<accession>A0A1T5JSV6</accession>
<keyword evidence="10" id="KW-1185">Reference proteome</keyword>
<evidence type="ECO:0000256" key="2">
    <source>
        <dbReference type="ARBA" id="ARBA00022448"/>
    </source>
</evidence>
<dbReference type="InterPro" id="IPR050930">
    <property type="entry name" value="MFS_Vesicular_Transporter"/>
</dbReference>
<dbReference type="InterPro" id="IPR036259">
    <property type="entry name" value="MFS_trans_sf"/>
</dbReference>
<keyword evidence="2" id="KW-0813">Transport</keyword>
<reference evidence="9 10" key="1">
    <citation type="submission" date="2017-02" db="EMBL/GenBank/DDBJ databases">
        <authorList>
            <person name="Peterson S.W."/>
        </authorList>
    </citation>
    <scope>NUCLEOTIDE SEQUENCE [LARGE SCALE GENOMIC DNA]</scope>
    <source>
        <strain evidence="9 10">VKM Ac-2059</strain>
    </source>
</reference>
<evidence type="ECO:0000256" key="6">
    <source>
        <dbReference type="SAM" id="MobiDB-lite"/>
    </source>
</evidence>
<dbReference type="PANTHER" id="PTHR23506:SF23">
    <property type="entry name" value="GH10249P"/>
    <property type="match status" value="1"/>
</dbReference>
<feature type="transmembrane region" description="Helical" evidence="7">
    <location>
        <begin position="73"/>
        <end position="95"/>
    </location>
</feature>
<evidence type="ECO:0000256" key="4">
    <source>
        <dbReference type="ARBA" id="ARBA00022989"/>
    </source>
</evidence>
<dbReference type="PANTHER" id="PTHR23506">
    <property type="entry name" value="GH10249P"/>
    <property type="match status" value="1"/>
</dbReference>
<keyword evidence="4 7" id="KW-1133">Transmembrane helix</keyword>